<comment type="similarity">
    <text evidence="1">Belongs to the polyketide transferase af380 family.</text>
</comment>
<dbReference type="InterPro" id="IPR000383">
    <property type="entry name" value="Xaa-Pro-like_dom"/>
</dbReference>
<dbReference type="RefSeq" id="XP_044662746.1">
    <property type="nucleotide sequence ID" value="XM_044806811.1"/>
</dbReference>
<dbReference type="Proteomes" id="UP000825890">
    <property type="component" value="Unassembled WGS sequence"/>
</dbReference>
<protein>
    <recommendedName>
        <fullName evidence="2">Xaa-Pro dipeptidyl-peptidase-like domain-containing protein</fullName>
    </recommendedName>
</protein>
<dbReference type="Pfam" id="PF02129">
    <property type="entry name" value="Peptidase_S15"/>
    <property type="match status" value="1"/>
</dbReference>
<dbReference type="AlphaFoldDB" id="A0A9P3CSS3"/>
<organism evidence="3 4">
    <name type="scientific">Cercospora kikuchii</name>
    <dbReference type="NCBI Taxonomy" id="84275"/>
    <lineage>
        <taxon>Eukaryota</taxon>
        <taxon>Fungi</taxon>
        <taxon>Dikarya</taxon>
        <taxon>Ascomycota</taxon>
        <taxon>Pezizomycotina</taxon>
        <taxon>Dothideomycetes</taxon>
        <taxon>Dothideomycetidae</taxon>
        <taxon>Mycosphaerellales</taxon>
        <taxon>Mycosphaerellaceae</taxon>
        <taxon>Cercospora</taxon>
    </lineage>
</organism>
<name>A0A9P3CSS3_9PEZI</name>
<dbReference type="PANTHER" id="PTHR47751">
    <property type="entry name" value="SUPERFAMILY HYDROLASE, PUTATIVE (AFU_ORTHOLOGUE AFUA_2G16580)-RELATED"/>
    <property type="match status" value="1"/>
</dbReference>
<dbReference type="PANTHER" id="PTHR47751:SF1">
    <property type="entry name" value="SUPERFAMILY HYDROLASE, PUTATIVE (AFU_ORTHOLOGUE AFUA_2G16580)-RELATED"/>
    <property type="match status" value="1"/>
</dbReference>
<evidence type="ECO:0000256" key="1">
    <source>
        <dbReference type="ARBA" id="ARBA00029464"/>
    </source>
</evidence>
<evidence type="ECO:0000313" key="4">
    <source>
        <dbReference type="Proteomes" id="UP000825890"/>
    </source>
</evidence>
<gene>
    <name evidence="3" type="ORF">CKM354_001132700</name>
</gene>
<dbReference type="GO" id="GO:0016787">
    <property type="term" value="F:hydrolase activity"/>
    <property type="evidence" value="ECO:0007669"/>
    <property type="project" value="InterPro"/>
</dbReference>
<keyword evidence="4" id="KW-1185">Reference proteome</keyword>
<dbReference type="GeneID" id="68296902"/>
<accession>A0A9P3CSS3</accession>
<dbReference type="InterPro" id="IPR029058">
    <property type="entry name" value="AB_hydrolase_fold"/>
</dbReference>
<dbReference type="Gene3D" id="1.10.10.800">
    <property type="match status" value="1"/>
</dbReference>
<dbReference type="SUPFAM" id="SSF53474">
    <property type="entry name" value="alpha/beta-Hydrolases"/>
    <property type="match status" value="1"/>
</dbReference>
<reference evidence="3 4" key="1">
    <citation type="submission" date="2021-01" db="EMBL/GenBank/DDBJ databases">
        <title>Cercospora kikuchii MAFF 305040 whole genome shotgun sequence.</title>
        <authorList>
            <person name="Kashiwa T."/>
            <person name="Suzuki T."/>
        </authorList>
    </citation>
    <scope>NUCLEOTIDE SEQUENCE [LARGE SCALE GENOMIC DNA]</scope>
    <source>
        <strain evidence="3 4">MAFF 305040</strain>
    </source>
</reference>
<proteinExistence type="inferred from homology"/>
<evidence type="ECO:0000259" key="2">
    <source>
        <dbReference type="Pfam" id="PF02129"/>
    </source>
</evidence>
<dbReference type="OrthoDB" id="2498029at2759"/>
<feature type="domain" description="Xaa-Pro dipeptidyl-peptidase-like" evidence="2">
    <location>
        <begin position="15"/>
        <end position="167"/>
    </location>
</feature>
<dbReference type="InterPro" id="IPR051411">
    <property type="entry name" value="Polyketide_trans_af380"/>
</dbReference>
<dbReference type="EMBL" id="BOLY01000008">
    <property type="protein sequence ID" value="GIZ48259.1"/>
    <property type="molecule type" value="Genomic_DNA"/>
</dbReference>
<comment type="caution">
    <text evidence="3">The sequence shown here is derived from an EMBL/GenBank/DDBJ whole genome shotgun (WGS) entry which is preliminary data.</text>
</comment>
<dbReference type="Gene3D" id="3.40.50.1820">
    <property type="entry name" value="alpha/beta hydrolase"/>
    <property type="match status" value="1"/>
</dbReference>
<sequence>MAANKIQEVTFHNRGVRIAAHLHLPANFEEGRKYPALVGVHPAGGVKEQTIGLYAQRLATHGFVVVVYDSSYQGASGGEPRLLEDPTTRVEDARCAADFLTTQPFVDTERMGVYGVCAGGGYALAVAQIERRFKAVAGISATPMGEAARSFFGHPIPPAEQIKSLEALSAQRTAEANGAPPVYIPFVPEKLEDIDEKTPAMLREGYDYYRTSRGQHSNSKGRFLMTSLDRMMTYSVFALLPTLLTQPLLLIAGSEADTKFYSDQAYGLSEGPKELFVVEGASHIALYDKSEYVDHAVEKLVSFFGQL</sequence>
<evidence type="ECO:0000313" key="3">
    <source>
        <dbReference type="EMBL" id="GIZ48259.1"/>
    </source>
</evidence>